<accession>A0A699JB50</accession>
<feature type="region of interest" description="Disordered" evidence="1">
    <location>
        <begin position="73"/>
        <end position="104"/>
    </location>
</feature>
<gene>
    <name evidence="2" type="ORF">Tci_597641</name>
</gene>
<feature type="compositionally biased region" description="Basic and acidic residues" evidence="1">
    <location>
        <begin position="33"/>
        <end position="42"/>
    </location>
</feature>
<comment type="caution">
    <text evidence="2">The sequence shown here is derived from an EMBL/GenBank/DDBJ whole genome shotgun (WGS) entry which is preliminary data.</text>
</comment>
<sequence>ALHPKWRAKVVAIEESKDLTSLSLDELIDNLKVHEAKNKSSDEESSASRSEEKEYVMAVRDFKKFFKEEVDLECPKPPRNKNQKTFVGGSWSDSGEEDEEKNKDETYLIAQASNEVTSKIVKPTILNKHTMKVEESLNVTFDESLSPYKTSPLVDDDLVEEEAIEVSGKKNLGNYGNRRGR</sequence>
<evidence type="ECO:0008006" key="3">
    <source>
        <dbReference type="Google" id="ProtNLM"/>
    </source>
</evidence>
<protein>
    <recommendedName>
        <fullName evidence="3">UBN2 domain-containing protein</fullName>
    </recommendedName>
</protein>
<evidence type="ECO:0000256" key="1">
    <source>
        <dbReference type="SAM" id="MobiDB-lite"/>
    </source>
</evidence>
<reference evidence="2" key="1">
    <citation type="journal article" date="2019" name="Sci. Rep.">
        <title>Draft genome of Tanacetum cinerariifolium, the natural source of mosquito coil.</title>
        <authorList>
            <person name="Yamashiro T."/>
            <person name="Shiraishi A."/>
            <person name="Satake H."/>
            <person name="Nakayama K."/>
        </authorList>
    </citation>
    <scope>NUCLEOTIDE SEQUENCE</scope>
</reference>
<evidence type="ECO:0000313" key="2">
    <source>
        <dbReference type="EMBL" id="GFA25669.1"/>
    </source>
</evidence>
<feature type="non-terminal residue" evidence="2">
    <location>
        <position position="1"/>
    </location>
</feature>
<dbReference type="AlphaFoldDB" id="A0A699JB50"/>
<feature type="region of interest" description="Disordered" evidence="1">
    <location>
        <begin position="33"/>
        <end position="53"/>
    </location>
</feature>
<name>A0A699JB50_TANCI</name>
<dbReference type="EMBL" id="BKCJ010393636">
    <property type="protein sequence ID" value="GFA25669.1"/>
    <property type="molecule type" value="Genomic_DNA"/>
</dbReference>
<proteinExistence type="predicted"/>
<organism evidence="2">
    <name type="scientific">Tanacetum cinerariifolium</name>
    <name type="common">Dalmatian daisy</name>
    <name type="synonym">Chrysanthemum cinerariifolium</name>
    <dbReference type="NCBI Taxonomy" id="118510"/>
    <lineage>
        <taxon>Eukaryota</taxon>
        <taxon>Viridiplantae</taxon>
        <taxon>Streptophyta</taxon>
        <taxon>Embryophyta</taxon>
        <taxon>Tracheophyta</taxon>
        <taxon>Spermatophyta</taxon>
        <taxon>Magnoliopsida</taxon>
        <taxon>eudicotyledons</taxon>
        <taxon>Gunneridae</taxon>
        <taxon>Pentapetalae</taxon>
        <taxon>asterids</taxon>
        <taxon>campanulids</taxon>
        <taxon>Asterales</taxon>
        <taxon>Asteraceae</taxon>
        <taxon>Asteroideae</taxon>
        <taxon>Anthemideae</taxon>
        <taxon>Anthemidinae</taxon>
        <taxon>Tanacetum</taxon>
    </lineage>
</organism>